<organism evidence="1 2">
    <name type="scientific">Aeromonas sobria</name>
    <dbReference type="NCBI Taxonomy" id="646"/>
    <lineage>
        <taxon>Bacteria</taxon>
        <taxon>Pseudomonadati</taxon>
        <taxon>Pseudomonadota</taxon>
        <taxon>Gammaproteobacteria</taxon>
        <taxon>Aeromonadales</taxon>
        <taxon>Aeromonadaceae</taxon>
        <taxon>Aeromonas</taxon>
    </lineage>
</organism>
<reference evidence="1 2" key="1">
    <citation type="submission" date="2016-09" db="EMBL/GenBank/DDBJ databases">
        <title>Draft Genome Sequence of Aeromonas sobria Strain 08005, Isolated from Sick Rana catesbeiana.</title>
        <authorList>
            <person name="Yang Q."/>
        </authorList>
    </citation>
    <scope>NUCLEOTIDE SEQUENCE [LARGE SCALE GENOMIC DNA]</scope>
    <source>
        <strain evidence="1 2">08005</strain>
    </source>
</reference>
<gene>
    <name evidence="1" type="ORF">BJD16_19390</name>
</gene>
<dbReference type="GeneID" id="58922875"/>
<dbReference type="RefSeq" id="WP_042021560.1">
    <property type="nucleotide sequence ID" value="NZ_CDBW01000026.1"/>
</dbReference>
<dbReference type="EMBL" id="MKFU01000033">
    <property type="protein sequence ID" value="OHY90346.1"/>
    <property type="molecule type" value="Genomic_DNA"/>
</dbReference>
<accession>A0A1S2CP70</accession>
<dbReference type="Proteomes" id="UP000179934">
    <property type="component" value="Unassembled WGS sequence"/>
</dbReference>
<comment type="caution">
    <text evidence="1">The sequence shown here is derived from an EMBL/GenBank/DDBJ whole genome shotgun (WGS) entry which is preliminary data.</text>
</comment>
<evidence type="ECO:0000313" key="1">
    <source>
        <dbReference type="EMBL" id="OHY90346.1"/>
    </source>
</evidence>
<sequence length="65" mass="7278">MTINFDYRCGILEAADTKTGREWCWYKGDPEVTRTENGELLSSIGVPIGATVVEVKALIRMDTKK</sequence>
<dbReference type="STRING" id="646.BJD16_19390"/>
<protein>
    <submittedName>
        <fullName evidence="1">Uncharacterized protein</fullName>
    </submittedName>
</protein>
<dbReference type="AlphaFoldDB" id="A0A1S2CP70"/>
<name>A0A1S2CP70_AERSO</name>
<proteinExistence type="predicted"/>
<dbReference type="OrthoDB" id="9982816at2"/>
<evidence type="ECO:0000313" key="2">
    <source>
        <dbReference type="Proteomes" id="UP000179934"/>
    </source>
</evidence>